<evidence type="ECO:0000256" key="7">
    <source>
        <dbReference type="ARBA" id="ARBA00037727"/>
    </source>
</evidence>
<dbReference type="AlphaFoldDB" id="A0AA40KSR5"/>
<dbReference type="PANTHER" id="PTHR14233">
    <property type="entry name" value="DUF914-RELATED"/>
    <property type="match status" value="1"/>
</dbReference>
<keyword evidence="3" id="KW-0813">Transport</keyword>
<comment type="subcellular location">
    <subcellularLocation>
        <location evidence="1">Membrane</location>
        <topology evidence="1">Multi-pass membrane protein</topology>
    </subcellularLocation>
</comment>
<dbReference type="GO" id="GO:0016020">
    <property type="term" value="C:membrane"/>
    <property type="evidence" value="ECO:0007669"/>
    <property type="project" value="UniProtKB-SubCell"/>
</dbReference>
<keyword evidence="4 8" id="KW-0812">Transmembrane</keyword>
<feature type="transmembrane region" description="Helical" evidence="8">
    <location>
        <begin position="100"/>
        <end position="118"/>
    </location>
</feature>
<keyword evidence="10" id="KW-1185">Reference proteome</keyword>
<feature type="transmembrane region" description="Helical" evidence="8">
    <location>
        <begin position="72"/>
        <end position="93"/>
    </location>
</feature>
<dbReference type="InterPro" id="IPR009262">
    <property type="entry name" value="SLC35_F1/F2/F6"/>
</dbReference>
<protein>
    <recommendedName>
        <fullName evidence="11">Solute carrier family 35 member F1</fullName>
    </recommendedName>
</protein>
<dbReference type="PANTHER" id="PTHR14233:SF4">
    <property type="entry name" value="SOLUTE CARRIER FAMILY 35 MEMBER F2"/>
    <property type="match status" value="1"/>
</dbReference>
<dbReference type="Proteomes" id="UP001177670">
    <property type="component" value="Unassembled WGS sequence"/>
</dbReference>
<evidence type="ECO:0000256" key="3">
    <source>
        <dbReference type="ARBA" id="ARBA00022448"/>
    </source>
</evidence>
<evidence type="ECO:0000313" key="9">
    <source>
        <dbReference type="EMBL" id="KAK1131231.1"/>
    </source>
</evidence>
<comment type="similarity">
    <text evidence="2">Belongs to the SLC35F solute transporter family.</text>
</comment>
<evidence type="ECO:0000256" key="2">
    <source>
        <dbReference type="ARBA" id="ARBA00007863"/>
    </source>
</evidence>
<sequence>MENLFHGIAQNLPHYVMMCLVYTTWMSCRGVGNGLISVIKARGWRYLLLALIDVEACTLVTSSHQFTSLAGIQLLDCVAIPVALALSCLVLGVRYRMVHIVGVSVSLMGVGCLVWAGIDDNKDPATTGKNHLVGDMLCLGGAVLFSITTVLQELTVKTVDIIEYLGMIGFFGTILCCMQTAVLESLKLESFQWYNAPVITFLVFYCITQFVFFSLVPVILFESGATALQLALLTADSFNVLFGMLLHQYRVYLLSK</sequence>
<comment type="function">
    <text evidence="7">Putative solute transporter.</text>
</comment>
<dbReference type="Pfam" id="PF06027">
    <property type="entry name" value="SLC35F"/>
    <property type="match status" value="1"/>
</dbReference>
<keyword evidence="6 8" id="KW-0472">Membrane</keyword>
<feature type="transmembrane region" description="Helical" evidence="8">
    <location>
        <begin position="198"/>
        <end position="221"/>
    </location>
</feature>
<dbReference type="EMBL" id="JAHYIQ010000006">
    <property type="protein sequence ID" value="KAK1131231.1"/>
    <property type="molecule type" value="Genomic_DNA"/>
</dbReference>
<comment type="caution">
    <text evidence="9">The sequence shown here is derived from an EMBL/GenBank/DDBJ whole genome shotgun (WGS) entry which is preliminary data.</text>
</comment>
<feature type="transmembrane region" description="Helical" evidence="8">
    <location>
        <begin position="44"/>
        <end position="66"/>
    </location>
</feature>
<feature type="transmembrane region" description="Helical" evidence="8">
    <location>
        <begin position="164"/>
        <end position="186"/>
    </location>
</feature>
<organism evidence="9 10">
    <name type="scientific">Melipona bicolor</name>
    <dbReference type="NCBI Taxonomy" id="60889"/>
    <lineage>
        <taxon>Eukaryota</taxon>
        <taxon>Metazoa</taxon>
        <taxon>Ecdysozoa</taxon>
        <taxon>Arthropoda</taxon>
        <taxon>Hexapoda</taxon>
        <taxon>Insecta</taxon>
        <taxon>Pterygota</taxon>
        <taxon>Neoptera</taxon>
        <taxon>Endopterygota</taxon>
        <taxon>Hymenoptera</taxon>
        <taxon>Apocrita</taxon>
        <taxon>Aculeata</taxon>
        <taxon>Apoidea</taxon>
        <taxon>Anthophila</taxon>
        <taxon>Apidae</taxon>
        <taxon>Melipona</taxon>
    </lineage>
</organism>
<evidence type="ECO:0000256" key="6">
    <source>
        <dbReference type="ARBA" id="ARBA00023136"/>
    </source>
</evidence>
<gene>
    <name evidence="9" type="ORF">K0M31_017519</name>
</gene>
<name>A0AA40KSR5_9HYME</name>
<feature type="transmembrane region" description="Helical" evidence="8">
    <location>
        <begin position="12"/>
        <end position="32"/>
    </location>
</feature>
<evidence type="ECO:0000256" key="4">
    <source>
        <dbReference type="ARBA" id="ARBA00022692"/>
    </source>
</evidence>
<evidence type="ECO:0000256" key="1">
    <source>
        <dbReference type="ARBA" id="ARBA00004141"/>
    </source>
</evidence>
<proteinExistence type="inferred from homology"/>
<keyword evidence="5 8" id="KW-1133">Transmembrane helix</keyword>
<accession>A0AA40KSR5</accession>
<evidence type="ECO:0000256" key="5">
    <source>
        <dbReference type="ARBA" id="ARBA00022989"/>
    </source>
</evidence>
<evidence type="ECO:0000256" key="8">
    <source>
        <dbReference type="SAM" id="Phobius"/>
    </source>
</evidence>
<evidence type="ECO:0008006" key="11">
    <source>
        <dbReference type="Google" id="ProtNLM"/>
    </source>
</evidence>
<dbReference type="InterPro" id="IPR052221">
    <property type="entry name" value="SLC35F_Transporter"/>
</dbReference>
<reference evidence="9" key="1">
    <citation type="submission" date="2021-10" db="EMBL/GenBank/DDBJ databases">
        <title>Melipona bicolor Genome sequencing and assembly.</title>
        <authorList>
            <person name="Araujo N.S."/>
            <person name="Arias M.C."/>
        </authorList>
    </citation>
    <scope>NUCLEOTIDE SEQUENCE</scope>
    <source>
        <strain evidence="9">USP_2M_L1-L4_2017</strain>
        <tissue evidence="9">Whole body</tissue>
    </source>
</reference>
<feature type="transmembrane region" description="Helical" evidence="8">
    <location>
        <begin position="227"/>
        <end position="246"/>
    </location>
</feature>
<evidence type="ECO:0000313" key="10">
    <source>
        <dbReference type="Proteomes" id="UP001177670"/>
    </source>
</evidence>
<dbReference type="GO" id="GO:0022857">
    <property type="term" value="F:transmembrane transporter activity"/>
    <property type="evidence" value="ECO:0007669"/>
    <property type="project" value="InterPro"/>
</dbReference>